<dbReference type="AlphaFoldDB" id="A0AB39L9R4"/>
<feature type="binding site" evidence="2">
    <location>
        <begin position="101"/>
        <end position="102"/>
    </location>
    <ligand>
        <name>S-adenosyl-L-methionine</name>
        <dbReference type="ChEBI" id="CHEBI:59789"/>
    </ligand>
</feature>
<name>A0AB39L9R4_9MICC</name>
<dbReference type="PIRSF" id="PIRSF018249">
    <property type="entry name" value="MyrA_prd"/>
    <property type="match status" value="1"/>
</dbReference>
<keyword evidence="2" id="KW-0949">S-adenosyl-L-methionine</keyword>
<dbReference type="GO" id="GO:0008168">
    <property type="term" value="F:methyltransferase activity"/>
    <property type="evidence" value="ECO:0007669"/>
    <property type="project" value="UniProtKB-KW"/>
</dbReference>
<dbReference type="GO" id="GO:0032259">
    <property type="term" value="P:methylation"/>
    <property type="evidence" value="ECO:0007669"/>
    <property type="project" value="UniProtKB-KW"/>
</dbReference>
<reference evidence="3" key="1">
    <citation type="submission" date="2024-07" db="EMBL/GenBank/DDBJ databases">
        <authorList>
            <person name="fu j."/>
        </authorList>
    </citation>
    <scope>NUCLEOTIDE SEQUENCE</scope>
    <source>
        <strain evidence="3">P10A9</strain>
    </source>
</reference>
<dbReference type="GO" id="GO:0046872">
    <property type="term" value="F:metal ion binding"/>
    <property type="evidence" value="ECO:0007669"/>
    <property type="project" value="UniProtKB-KW"/>
</dbReference>
<gene>
    <name evidence="3" type="ORF">AB5L97_09635</name>
</gene>
<dbReference type="EMBL" id="CP163302">
    <property type="protein sequence ID" value="XDP47207.1"/>
    <property type="molecule type" value="Genomic_DNA"/>
</dbReference>
<evidence type="ECO:0000256" key="1">
    <source>
        <dbReference type="PIRSR" id="PIRSR018249-1"/>
    </source>
</evidence>
<keyword evidence="1" id="KW-0862">Zinc</keyword>
<dbReference type="InterPro" id="IPR029063">
    <property type="entry name" value="SAM-dependent_MTases_sf"/>
</dbReference>
<dbReference type="SUPFAM" id="SSF53335">
    <property type="entry name" value="S-adenosyl-L-methionine-dependent methyltransferases"/>
    <property type="match status" value="1"/>
</dbReference>
<dbReference type="InterPro" id="IPR016718">
    <property type="entry name" value="rRNA_m1G-MeTrfase_A_prd"/>
</dbReference>
<dbReference type="RefSeq" id="WP_369047315.1">
    <property type="nucleotide sequence ID" value="NZ_CP163302.1"/>
</dbReference>
<feature type="binding site" evidence="2">
    <location>
        <position position="74"/>
    </location>
    <ligand>
        <name>S-adenosyl-L-methionine</name>
        <dbReference type="ChEBI" id="CHEBI:59789"/>
    </ligand>
</feature>
<proteinExistence type="predicted"/>
<organism evidence="3">
    <name type="scientific">Sinomonas puerhi</name>
    <dbReference type="NCBI Taxonomy" id="3238584"/>
    <lineage>
        <taxon>Bacteria</taxon>
        <taxon>Bacillati</taxon>
        <taxon>Actinomycetota</taxon>
        <taxon>Actinomycetes</taxon>
        <taxon>Micrococcales</taxon>
        <taxon>Micrococcaceae</taxon>
        <taxon>Sinomonas</taxon>
    </lineage>
</organism>
<sequence>MLTDALDLLICPHCGTDWDPEASGPRTLVCAEGHRYDAARQGYVSFLTGRGTGFTPDTAAMVAARDRFLTAGHYAPIAEALAEACGPLREDAALLDAGAGTGYYLAAVLGLRGTAAVGTAAVGAAAVGAAAVGSADARRRRAVALDLSPHALRRAARLPGVAAIVWDLWRPLPLAAASVDGVLDVFSPRNLPEFARVTRRGGLLCVVTPLPGHLAELRERLPLLSVPEGKAEALEHTASNDYEPVSRVPLEFPLALSPGAAADLVQMGPAGHHTDRGELERLVGGETLNATAAVELSVLRRR</sequence>
<feature type="binding site" evidence="1">
    <location>
        <position position="34"/>
    </location>
    <ligand>
        <name>Zn(2+)</name>
        <dbReference type="ChEBI" id="CHEBI:29105"/>
    </ligand>
</feature>
<protein>
    <submittedName>
        <fullName evidence="3">SAM-dependent methyltransferase</fullName>
    </submittedName>
</protein>
<evidence type="ECO:0000313" key="3">
    <source>
        <dbReference type="EMBL" id="XDP47207.1"/>
    </source>
</evidence>
<evidence type="ECO:0000256" key="2">
    <source>
        <dbReference type="PIRSR" id="PIRSR018249-2"/>
    </source>
</evidence>
<feature type="binding site" evidence="2">
    <location>
        <position position="213"/>
    </location>
    <ligand>
        <name>S-adenosyl-L-methionine</name>
        <dbReference type="ChEBI" id="CHEBI:59789"/>
    </ligand>
</feature>
<keyword evidence="1" id="KW-0479">Metal-binding</keyword>
<accession>A0AB39L9R4</accession>
<dbReference type="KEGG" id="spue:AB5L97_09635"/>
<keyword evidence="3" id="KW-0808">Transferase</keyword>
<feature type="binding site" evidence="1">
    <location>
        <position position="30"/>
    </location>
    <ligand>
        <name>Zn(2+)</name>
        <dbReference type="ChEBI" id="CHEBI:29105"/>
    </ligand>
</feature>
<keyword evidence="3" id="KW-0489">Methyltransferase</keyword>
<dbReference type="Gene3D" id="3.40.50.150">
    <property type="entry name" value="Vaccinia Virus protein VP39"/>
    <property type="match status" value="1"/>
</dbReference>